<dbReference type="AlphaFoldDB" id="A0A7X4H9S9"/>
<dbReference type="SUPFAM" id="SSF53927">
    <property type="entry name" value="Cytidine deaminase-like"/>
    <property type="match status" value="1"/>
</dbReference>
<comment type="caution">
    <text evidence="4">The sequence shown here is derived from an EMBL/GenBank/DDBJ whole genome shotgun (WGS) entry which is preliminary data.</text>
</comment>
<dbReference type="Gene3D" id="3.40.140.10">
    <property type="entry name" value="Cytidine Deaminase, domain 2"/>
    <property type="match status" value="1"/>
</dbReference>
<feature type="active site" description="Cysteine persulfide intermediate" evidence="3">
    <location>
        <position position="116"/>
    </location>
</feature>
<evidence type="ECO:0000256" key="1">
    <source>
        <dbReference type="ARBA" id="ARBA00022490"/>
    </source>
</evidence>
<dbReference type="HAMAP" id="MF_00187">
    <property type="entry name" value="FdhD"/>
    <property type="match status" value="1"/>
</dbReference>
<dbReference type="EMBL" id="WWCU01000002">
    <property type="protein sequence ID" value="MYN06320.1"/>
    <property type="molecule type" value="Genomic_DNA"/>
</dbReference>
<dbReference type="GO" id="GO:0016783">
    <property type="term" value="F:sulfurtransferase activity"/>
    <property type="evidence" value="ECO:0007669"/>
    <property type="project" value="InterPro"/>
</dbReference>
<evidence type="ECO:0000313" key="4">
    <source>
        <dbReference type="EMBL" id="MYN06320.1"/>
    </source>
</evidence>
<keyword evidence="2 3" id="KW-0501">Molybdenum cofactor biosynthesis</keyword>
<dbReference type="InterPro" id="IPR003786">
    <property type="entry name" value="FdhD"/>
</dbReference>
<dbReference type="GO" id="GO:0005737">
    <property type="term" value="C:cytoplasm"/>
    <property type="evidence" value="ECO:0007669"/>
    <property type="project" value="UniProtKB-SubCell"/>
</dbReference>
<keyword evidence="1 3" id="KW-0963">Cytoplasm</keyword>
<name>A0A7X4H9S9_9BURK</name>
<protein>
    <recommendedName>
        <fullName evidence="3">Sulfur carrier protein FdhD</fullName>
    </recommendedName>
</protein>
<dbReference type="Gene3D" id="3.10.20.10">
    <property type="match status" value="1"/>
</dbReference>
<evidence type="ECO:0000256" key="2">
    <source>
        <dbReference type="ARBA" id="ARBA00023150"/>
    </source>
</evidence>
<comment type="caution">
    <text evidence="3">Lacks conserved residue(s) required for the propagation of feature annotation.</text>
</comment>
<gene>
    <name evidence="3 4" type="primary">fdhD</name>
    <name evidence="4" type="ORF">GTP77_03115</name>
</gene>
<comment type="subcellular location">
    <subcellularLocation>
        <location evidence="3">Cytoplasm</location>
    </subcellularLocation>
</comment>
<dbReference type="PANTHER" id="PTHR30592">
    <property type="entry name" value="FORMATE DEHYDROGENASE"/>
    <property type="match status" value="1"/>
</dbReference>
<evidence type="ECO:0000256" key="3">
    <source>
        <dbReference type="HAMAP-Rule" id="MF_00187"/>
    </source>
</evidence>
<dbReference type="GO" id="GO:0006777">
    <property type="term" value="P:Mo-molybdopterin cofactor biosynthetic process"/>
    <property type="evidence" value="ECO:0007669"/>
    <property type="project" value="UniProtKB-UniRule"/>
</dbReference>
<evidence type="ECO:0000313" key="5">
    <source>
        <dbReference type="Proteomes" id="UP000450676"/>
    </source>
</evidence>
<dbReference type="GO" id="GO:0097163">
    <property type="term" value="F:sulfur carrier activity"/>
    <property type="evidence" value="ECO:0007669"/>
    <property type="project" value="UniProtKB-UniRule"/>
</dbReference>
<dbReference type="InterPro" id="IPR016193">
    <property type="entry name" value="Cytidine_deaminase-like"/>
</dbReference>
<dbReference type="PIRSF" id="PIRSF015626">
    <property type="entry name" value="FdhD"/>
    <property type="match status" value="1"/>
</dbReference>
<proteinExistence type="inferred from homology"/>
<comment type="similarity">
    <text evidence="3">Belongs to the FdhD family.</text>
</comment>
<keyword evidence="5" id="KW-1185">Reference proteome</keyword>
<accession>A0A7X4H9S9</accession>
<dbReference type="Proteomes" id="UP000450676">
    <property type="component" value="Unassembled WGS sequence"/>
</dbReference>
<keyword evidence="4" id="KW-0808">Transferase</keyword>
<dbReference type="Pfam" id="PF02634">
    <property type="entry name" value="FdhD-NarQ"/>
    <property type="match status" value="1"/>
</dbReference>
<dbReference type="NCBIfam" id="TIGR00129">
    <property type="entry name" value="fdhD_narQ"/>
    <property type="match status" value="1"/>
</dbReference>
<comment type="function">
    <text evidence="3">Required for formate dehydrogenase (FDH) activity. Acts as a sulfur carrier protein that transfers sulfur from IscS to the molybdenum cofactor prior to its insertion into FDH.</text>
</comment>
<dbReference type="PANTHER" id="PTHR30592:SF1">
    <property type="entry name" value="SULFUR CARRIER PROTEIN FDHD"/>
    <property type="match status" value="1"/>
</dbReference>
<reference evidence="4 5" key="1">
    <citation type="submission" date="2019-12" db="EMBL/GenBank/DDBJ databases">
        <title>Novel species isolated from a subtropical stream in China.</title>
        <authorList>
            <person name="Lu H."/>
        </authorList>
    </citation>
    <scope>NUCLEOTIDE SEQUENCE [LARGE SCALE GENOMIC DNA]</scope>
    <source>
        <strain evidence="4 5">FT127W</strain>
    </source>
</reference>
<sequence>MSAFFENSSPTSSRHSVRRIARGERLDGMDDLAEEVPVALEYNGISHAVMMATPADLEDFALGFSLTEGILNDTGECYGIDIEEACGGLTVKLEVSARAFTQLKERRRSLSGRTGCGLCGVDSLDQVYRALPALAPDRVLTPAAISTALAALTGAQPLARLTGAAHAAAWCGPNGELQAVFEDVGRHNALDKLIGMMARRRLDPSSGFVLVTSRASVEMVQKTAMARVSALVAISAPTAAAVRLAEGCGMTLVAFARGGGFVCYAHGTERLLG</sequence>
<organism evidence="4 5">
    <name type="scientific">Pseudoduganella aquatica</name>
    <dbReference type="NCBI Taxonomy" id="2660641"/>
    <lineage>
        <taxon>Bacteria</taxon>
        <taxon>Pseudomonadati</taxon>
        <taxon>Pseudomonadota</taxon>
        <taxon>Betaproteobacteria</taxon>
        <taxon>Burkholderiales</taxon>
        <taxon>Oxalobacteraceae</taxon>
        <taxon>Telluria group</taxon>
        <taxon>Pseudoduganella</taxon>
    </lineage>
</organism>